<dbReference type="AlphaFoldDB" id="A0A328E1B7"/>
<name>A0A328E1B7_9ASTE</name>
<reference evidence="1 2" key="1">
    <citation type="submission" date="2018-06" db="EMBL/GenBank/DDBJ databases">
        <title>The Genome of Cuscuta australis (Dodder) Provides Insight into the Evolution of Plant Parasitism.</title>
        <authorList>
            <person name="Liu H."/>
        </authorList>
    </citation>
    <scope>NUCLEOTIDE SEQUENCE [LARGE SCALE GENOMIC DNA]</scope>
    <source>
        <strain evidence="2">cv. Yunnan</strain>
        <tissue evidence="1">Vines</tissue>
    </source>
</reference>
<dbReference type="EMBL" id="NQVE01000067">
    <property type="protein sequence ID" value="RAL50243.1"/>
    <property type="molecule type" value="Genomic_DNA"/>
</dbReference>
<gene>
    <name evidence="1" type="ORF">DM860_007917</name>
</gene>
<keyword evidence="2" id="KW-1185">Reference proteome</keyword>
<accession>A0A328E1B7</accession>
<evidence type="ECO:0000313" key="2">
    <source>
        <dbReference type="Proteomes" id="UP000249390"/>
    </source>
</evidence>
<dbReference type="Proteomes" id="UP000249390">
    <property type="component" value="Unassembled WGS sequence"/>
</dbReference>
<evidence type="ECO:0000313" key="1">
    <source>
        <dbReference type="EMBL" id="RAL50243.1"/>
    </source>
</evidence>
<comment type="caution">
    <text evidence="1">The sequence shown here is derived from an EMBL/GenBank/DDBJ whole genome shotgun (WGS) entry which is preliminary data.</text>
</comment>
<sequence>MFLETLVLFFGVNPEQVNLLFHRILPRHFFPIHNGHRQQATKKPDRERPTNRTVFCGILDEPTVMYLEKRLDVEGSVYSRIWCSVFFSLFALSVSSTSCSNFLR</sequence>
<protein>
    <submittedName>
        <fullName evidence="1">Uncharacterized protein</fullName>
    </submittedName>
</protein>
<proteinExistence type="predicted"/>
<organism evidence="1 2">
    <name type="scientific">Cuscuta australis</name>
    <dbReference type="NCBI Taxonomy" id="267555"/>
    <lineage>
        <taxon>Eukaryota</taxon>
        <taxon>Viridiplantae</taxon>
        <taxon>Streptophyta</taxon>
        <taxon>Embryophyta</taxon>
        <taxon>Tracheophyta</taxon>
        <taxon>Spermatophyta</taxon>
        <taxon>Magnoliopsida</taxon>
        <taxon>eudicotyledons</taxon>
        <taxon>Gunneridae</taxon>
        <taxon>Pentapetalae</taxon>
        <taxon>asterids</taxon>
        <taxon>lamiids</taxon>
        <taxon>Solanales</taxon>
        <taxon>Convolvulaceae</taxon>
        <taxon>Cuscuteae</taxon>
        <taxon>Cuscuta</taxon>
        <taxon>Cuscuta subgen. Grammica</taxon>
        <taxon>Cuscuta sect. Cleistogrammica</taxon>
    </lineage>
</organism>